<evidence type="ECO:0000256" key="2">
    <source>
        <dbReference type="ARBA" id="ARBA00010157"/>
    </source>
</evidence>
<dbReference type="Proteomes" id="UP000051451">
    <property type="component" value="Unassembled WGS sequence"/>
</dbReference>
<dbReference type="InterPro" id="IPR023908">
    <property type="entry name" value="xxxLxxG_rpt"/>
</dbReference>
<evidence type="ECO:0000256" key="5">
    <source>
        <dbReference type="ARBA" id="ARBA00022989"/>
    </source>
</evidence>
<comment type="subcellular location">
    <subcellularLocation>
        <location evidence="1">Cell membrane</location>
        <topology evidence="1">Multi-pass membrane protein</topology>
    </subcellularLocation>
</comment>
<evidence type="ECO:0000313" key="11">
    <source>
        <dbReference type="Proteomes" id="UP000051451"/>
    </source>
</evidence>
<evidence type="ECO:0000256" key="8">
    <source>
        <dbReference type="SAM" id="Phobius"/>
    </source>
</evidence>
<evidence type="ECO:0000259" key="9">
    <source>
        <dbReference type="PROSITE" id="PS50156"/>
    </source>
</evidence>
<gene>
    <name evidence="10" type="ORF">FC89_GL001021</name>
</gene>
<dbReference type="PROSITE" id="PS50156">
    <property type="entry name" value="SSD"/>
    <property type="match status" value="1"/>
</dbReference>
<dbReference type="GO" id="GO:0005886">
    <property type="term" value="C:plasma membrane"/>
    <property type="evidence" value="ECO:0007669"/>
    <property type="project" value="UniProtKB-SubCell"/>
</dbReference>
<keyword evidence="6 8" id="KW-0472">Membrane</keyword>
<feature type="coiled-coil region" evidence="7">
    <location>
        <begin position="661"/>
        <end position="688"/>
    </location>
</feature>
<organism evidence="10 11">
    <name type="scientific">Liquorilactobacillus ghanensis DSM 18630</name>
    <dbReference type="NCBI Taxonomy" id="1423750"/>
    <lineage>
        <taxon>Bacteria</taxon>
        <taxon>Bacillati</taxon>
        <taxon>Bacillota</taxon>
        <taxon>Bacilli</taxon>
        <taxon>Lactobacillales</taxon>
        <taxon>Lactobacillaceae</taxon>
        <taxon>Liquorilactobacillus</taxon>
    </lineage>
</organism>
<reference evidence="10 11" key="1">
    <citation type="journal article" date="2015" name="Genome Announc.">
        <title>Expanding the biotechnology potential of lactobacilli through comparative genomics of 213 strains and associated genera.</title>
        <authorList>
            <person name="Sun Z."/>
            <person name="Harris H.M."/>
            <person name="McCann A."/>
            <person name="Guo C."/>
            <person name="Argimon S."/>
            <person name="Zhang W."/>
            <person name="Yang X."/>
            <person name="Jeffery I.B."/>
            <person name="Cooney J.C."/>
            <person name="Kagawa T.F."/>
            <person name="Liu W."/>
            <person name="Song Y."/>
            <person name="Salvetti E."/>
            <person name="Wrobel A."/>
            <person name="Rasinkangas P."/>
            <person name="Parkhill J."/>
            <person name="Rea M.C."/>
            <person name="O'Sullivan O."/>
            <person name="Ritari J."/>
            <person name="Douillard F.P."/>
            <person name="Paul Ross R."/>
            <person name="Yang R."/>
            <person name="Briner A.E."/>
            <person name="Felis G.E."/>
            <person name="de Vos W.M."/>
            <person name="Barrangou R."/>
            <person name="Klaenhammer T.R."/>
            <person name="Caufield P.W."/>
            <person name="Cui Y."/>
            <person name="Zhang H."/>
            <person name="O'Toole P.W."/>
        </authorList>
    </citation>
    <scope>NUCLEOTIDE SEQUENCE [LARGE SCALE GENOMIC DNA]</scope>
    <source>
        <strain evidence="10 11">DSM 18630</strain>
    </source>
</reference>
<sequence length="1287" mass="136383">MLLIASLIMMPDISNLVRENGGTRLPSTVTSQVADRIQNGWGKKQSNTRQIDVVFSNHNHKLTAAQNRQIKQTISKLKEHQKYYSIKSMLTAEDNSAAKKQLLSKDKTTQLIQLSVSKKETVSQVESKLQNAIKTPRVSSYLTGGDILNNDFTTQTEEGIKKTEGIAIVFILIVLILIFRSPVVPFVSLLSVGVSFLISLSLVMNLVKNANFPVSNFTQVFMVIVMFGIGTDYNILLFDQFKEELSHGLSPLAATRNALKIAGRTILFSGSSVLIGFATLGLANFSVYRSAVGVAVGVAVLLVVILTLNPFFMAILGKKAFWPSSDFSGGARSKTWQSLAHNSILHPLLSLLVTLIVLIPFAATSQNQLNYDTTAELDSSLPSMIGFRTVQKHFSKGTAEPTTIYIKSNHRLDNEKSMKEIDQVTNQLKQVKGVGKVLSVTQPSGTKVKKLYVNNQMSSVTSGLAEAQDGLNKVESGLKKGKEKIDATNINGGVQDAQKLATGSEKLASGLAEYNEGINKATGGTTTLKNGLYSYTSGVTKINNGLQTLNGSTGTLANGVSTLANGSNSLTNGLNTYTNGVGTLSTGLNQLSSNSSSLNLGINKLAQSTSQLPTAAAGFYVLNSTLAADIGTINSNLQQSSGSIQKMSSFISNNQSSIQSLTALGNQANSINNELNQMESLLTQINTAKSSLSSLNTDLSKLGENSVEIQQLAKSISDSDSNLNSDEKAKLEKIQNLAGTSGGNLALLNNLKSSLSPLISTLDGIDTTKLTGQMKNMSQLLGQLSSLSGSLNDLKSNDITSELAQYELLVKKMPAIYSLASETASKAATFNNVVNSSSPAIDSSRMTSSANIQNEINNIAGNSTLSSQVSKLVNGINSYTAGADQAAAGANKLSGNSQALNSGAAQMANGLSTLNGKVPSLVSGVSQLASGSRQLTSNNSQLNNGANQLSSAMALLNSSTGTLVNGSQQVASGNQQMAGSLASLGSQVGTLSNGLGTAATGLDKLNSGTGDMKSYLTKLKASSAAKTFYIPKKSIHGKQFNQSLGTYLSDDRKSAQIIVILNEDPASRAAMNKVDQIKNEVNNNLKGTALKNSTVALGGQTSFTNDVQKTASSDFVRTAIIMVVGILIALMLITRSILQPFYIIGTLVLAYAASLSLTRLLGKYILNQPMLTWNTPFFTFIMLIALGVDYSIFLMMKYRSPEFKDQIPSTRIVEAAALIGAVVLSAAVILCGTFAALIPSGILTLIQVALGVIIGLIILVIIIPIIIPSAIKLTYPLLDKLHEHDQS</sequence>
<feature type="transmembrane region" description="Helical" evidence="8">
    <location>
        <begin position="1173"/>
        <end position="1194"/>
    </location>
</feature>
<keyword evidence="5 8" id="KW-1133">Transmembrane helix</keyword>
<feature type="transmembrane region" description="Helical" evidence="8">
    <location>
        <begin position="186"/>
        <end position="207"/>
    </location>
</feature>
<evidence type="ECO:0000256" key="6">
    <source>
        <dbReference type="ARBA" id="ARBA00023136"/>
    </source>
</evidence>
<dbReference type="NCBIfam" id="TIGR03057">
    <property type="entry name" value="xxxLxxG_by_4"/>
    <property type="match status" value="3"/>
</dbReference>
<feature type="transmembrane region" description="Helical" evidence="8">
    <location>
        <begin position="294"/>
        <end position="316"/>
    </location>
</feature>
<feature type="transmembrane region" description="Helical" evidence="8">
    <location>
        <begin position="344"/>
        <end position="363"/>
    </location>
</feature>
<name>A0A0R1VTD5_9LACO</name>
<accession>A0A0R1VTD5</accession>
<protein>
    <submittedName>
        <fullName evidence="10">Transport protein, mmpl family</fullName>
    </submittedName>
</protein>
<evidence type="ECO:0000256" key="1">
    <source>
        <dbReference type="ARBA" id="ARBA00004651"/>
    </source>
</evidence>
<feature type="transmembrane region" description="Helical" evidence="8">
    <location>
        <begin position="1115"/>
        <end position="1134"/>
    </location>
</feature>
<dbReference type="Gene3D" id="1.10.287.950">
    <property type="entry name" value="Methyl-accepting chemotaxis protein"/>
    <property type="match status" value="2"/>
</dbReference>
<dbReference type="InterPro" id="IPR050545">
    <property type="entry name" value="Mycobact_MmpL"/>
</dbReference>
<dbReference type="SUPFAM" id="SSF82866">
    <property type="entry name" value="Multidrug efflux transporter AcrB transmembrane domain"/>
    <property type="match status" value="2"/>
</dbReference>
<evidence type="ECO:0000256" key="3">
    <source>
        <dbReference type="ARBA" id="ARBA00022475"/>
    </source>
</evidence>
<proteinExistence type="inferred from homology"/>
<evidence type="ECO:0000313" key="10">
    <source>
        <dbReference type="EMBL" id="KRM06153.1"/>
    </source>
</evidence>
<keyword evidence="11" id="KW-1185">Reference proteome</keyword>
<dbReference type="PATRIC" id="fig|1423750.3.peg.1045"/>
<dbReference type="Gene3D" id="1.20.1640.10">
    <property type="entry name" value="Multidrug efflux transporter AcrB transmembrane domain"/>
    <property type="match status" value="2"/>
</dbReference>
<keyword evidence="3" id="KW-1003">Cell membrane</keyword>
<evidence type="ECO:0000256" key="7">
    <source>
        <dbReference type="SAM" id="Coils"/>
    </source>
</evidence>
<feature type="transmembrane region" description="Helical" evidence="8">
    <location>
        <begin position="1215"/>
        <end position="1238"/>
    </location>
</feature>
<dbReference type="EMBL" id="AZGB01000016">
    <property type="protein sequence ID" value="KRM06153.1"/>
    <property type="molecule type" value="Genomic_DNA"/>
</dbReference>
<feature type="transmembrane region" description="Helical" evidence="8">
    <location>
        <begin position="1141"/>
        <end position="1161"/>
    </location>
</feature>
<keyword evidence="7" id="KW-0175">Coiled coil</keyword>
<feature type="transmembrane region" description="Helical" evidence="8">
    <location>
        <begin position="219"/>
        <end position="238"/>
    </location>
</feature>
<comment type="similarity">
    <text evidence="2">Belongs to the resistance-nodulation-cell division (RND) (TC 2.A.6) family. MmpL subfamily.</text>
</comment>
<dbReference type="PANTHER" id="PTHR33406:SF6">
    <property type="entry name" value="MEMBRANE PROTEIN YDGH-RELATED"/>
    <property type="match status" value="1"/>
</dbReference>
<dbReference type="STRING" id="1423750.FC89_GL001021"/>
<evidence type="ECO:0000256" key="4">
    <source>
        <dbReference type="ARBA" id="ARBA00022692"/>
    </source>
</evidence>
<dbReference type="PANTHER" id="PTHR33406">
    <property type="entry name" value="MEMBRANE PROTEIN MJ1562-RELATED"/>
    <property type="match status" value="1"/>
</dbReference>
<dbReference type="Pfam" id="PF03176">
    <property type="entry name" value="MMPL"/>
    <property type="match status" value="2"/>
</dbReference>
<dbReference type="InterPro" id="IPR000731">
    <property type="entry name" value="SSD"/>
</dbReference>
<feature type="transmembrane region" description="Helical" evidence="8">
    <location>
        <begin position="163"/>
        <end position="179"/>
    </location>
</feature>
<comment type="caution">
    <text evidence="10">The sequence shown here is derived from an EMBL/GenBank/DDBJ whole genome shotgun (WGS) entry which is preliminary data.</text>
</comment>
<feature type="transmembrane region" description="Helical" evidence="8">
    <location>
        <begin position="266"/>
        <end position="288"/>
    </location>
</feature>
<feature type="transmembrane region" description="Helical" evidence="8">
    <location>
        <begin position="1244"/>
        <end position="1267"/>
    </location>
</feature>
<keyword evidence="4 8" id="KW-0812">Transmembrane</keyword>
<dbReference type="InterPro" id="IPR004869">
    <property type="entry name" value="MMPL_dom"/>
</dbReference>
<feature type="domain" description="SSD" evidence="9">
    <location>
        <begin position="1146"/>
        <end position="1269"/>
    </location>
</feature>